<dbReference type="SUPFAM" id="SSF46785">
    <property type="entry name" value="Winged helix' DNA-binding domain"/>
    <property type="match status" value="1"/>
</dbReference>
<dbReference type="Pfam" id="PF12802">
    <property type="entry name" value="MarR_2"/>
    <property type="match status" value="1"/>
</dbReference>
<dbReference type="GO" id="GO:0006950">
    <property type="term" value="P:response to stress"/>
    <property type="evidence" value="ECO:0007669"/>
    <property type="project" value="TreeGrafter"/>
</dbReference>
<dbReference type="InterPro" id="IPR036388">
    <property type="entry name" value="WH-like_DNA-bd_sf"/>
</dbReference>
<dbReference type="Proteomes" id="UP001165074">
    <property type="component" value="Unassembled WGS sequence"/>
</dbReference>
<dbReference type="InterPro" id="IPR039422">
    <property type="entry name" value="MarR/SlyA-like"/>
</dbReference>
<dbReference type="Gene3D" id="1.10.10.10">
    <property type="entry name" value="Winged helix-like DNA-binding domain superfamily/Winged helix DNA-binding domain"/>
    <property type="match status" value="1"/>
</dbReference>
<dbReference type="GO" id="GO:0003700">
    <property type="term" value="F:DNA-binding transcription factor activity"/>
    <property type="evidence" value="ECO:0007669"/>
    <property type="project" value="InterPro"/>
</dbReference>
<reference evidence="2" key="1">
    <citation type="submission" date="2023-03" db="EMBL/GenBank/DDBJ databases">
        <title>Actinoallomurus iriomotensis NBRC 103684.</title>
        <authorList>
            <person name="Ichikawa N."/>
            <person name="Sato H."/>
            <person name="Tonouchi N."/>
        </authorList>
    </citation>
    <scope>NUCLEOTIDE SEQUENCE</scope>
    <source>
        <strain evidence="2">NBRC 103684</strain>
    </source>
</reference>
<feature type="domain" description="HTH marR-type" evidence="1">
    <location>
        <begin position="1"/>
        <end position="141"/>
    </location>
</feature>
<dbReference type="InterPro" id="IPR036390">
    <property type="entry name" value="WH_DNA-bd_sf"/>
</dbReference>
<dbReference type="AlphaFoldDB" id="A0A9W6W4Q9"/>
<dbReference type="PANTHER" id="PTHR33164">
    <property type="entry name" value="TRANSCRIPTIONAL REGULATOR, MARR FAMILY"/>
    <property type="match status" value="1"/>
</dbReference>
<dbReference type="PRINTS" id="PR00598">
    <property type="entry name" value="HTHMARR"/>
</dbReference>
<evidence type="ECO:0000313" key="3">
    <source>
        <dbReference type="Proteomes" id="UP001165074"/>
    </source>
</evidence>
<dbReference type="PROSITE" id="PS50995">
    <property type="entry name" value="HTH_MARR_2"/>
    <property type="match status" value="1"/>
</dbReference>
<sequence length="149" mass="16645">MYKVTAPEETSEDRFFREFGGACAELRQAFARHVGMSAHRVQVLVRLRRGGETSHSDLRQALGVDGASVTRLVKELEAEGLAGRRLDPADNRYTLAALTPAGERLAADLERSHQEYQERLLDGVSTQEREAVLRVLRRVRANVTGQEKS</sequence>
<proteinExistence type="predicted"/>
<dbReference type="PANTHER" id="PTHR33164:SF43">
    <property type="entry name" value="HTH-TYPE TRANSCRIPTIONAL REPRESSOR YETL"/>
    <property type="match status" value="1"/>
</dbReference>
<keyword evidence="3" id="KW-1185">Reference proteome</keyword>
<organism evidence="2 3">
    <name type="scientific">Actinoallomurus iriomotensis</name>
    <dbReference type="NCBI Taxonomy" id="478107"/>
    <lineage>
        <taxon>Bacteria</taxon>
        <taxon>Bacillati</taxon>
        <taxon>Actinomycetota</taxon>
        <taxon>Actinomycetes</taxon>
        <taxon>Streptosporangiales</taxon>
        <taxon>Thermomonosporaceae</taxon>
        <taxon>Actinoallomurus</taxon>
    </lineage>
</organism>
<dbReference type="InterPro" id="IPR000835">
    <property type="entry name" value="HTH_MarR-typ"/>
</dbReference>
<dbReference type="EMBL" id="BSTK01000012">
    <property type="protein sequence ID" value="GLY89241.1"/>
    <property type="molecule type" value="Genomic_DNA"/>
</dbReference>
<name>A0A9W6W4Q9_9ACTN</name>
<evidence type="ECO:0000313" key="2">
    <source>
        <dbReference type="EMBL" id="GLY89241.1"/>
    </source>
</evidence>
<comment type="caution">
    <text evidence="2">The sequence shown here is derived from an EMBL/GenBank/DDBJ whole genome shotgun (WGS) entry which is preliminary data.</text>
</comment>
<accession>A0A9W6W4Q9</accession>
<evidence type="ECO:0000259" key="1">
    <source>
        <dbReference type="PROSITE" id="PS50995"/>
    </source>
</evidence>
<protein>
    <recommendedName>
        <fullName evidence="1">HTH marR-type domain-containing protein</fullName>
    </recommendedName>
</protein>
<dbReference type="SMART" id="SM00347">
    <property type="entry name" value="HTH_MARR"/>
    <property type="match status" value="1"/>
</dbReference>
<gene>
    <name evidence="2" type="ORF">Airi02_071700</name>
</gene>